<sequence>MTYLVRGTSEDCAELLRGREVTRISLRAFDQFVYARFAYNIIKLRPRVFGPSVVRVPSVGAVTELEEEIRLSKKRPLTTASKLNLSMDRGGIYEADISNPLKPHLRHLEAVTATTCAHTRVSSSFYPESVEDTAAGDDRYKAKYAHWFPMPAELPKVEDTPDSPKTPYPLETPKTMLRLRSQWTKDHSEVWQTAVTSPGRTRSDVVGLVTKSLTM</sequence>
<evidence type="ECO:0000313" key="1">
    <source>
        <dbReference type="EMBL" id="TBU21966.1"/>
    </source>
</evidence>
<protein>
    <submittedName>
        <fullName evidence="1">Uncharacterized protein</fullName>
    </submittedName>
</protein>
<organism evidence="1">
    <name type="scientific">Dichomitus squalens</name>
    <dbReference type="NCBI Taxonomy" id="114155"/>
    <lineage>
        <taxon>Eukaryota</taxon>
        <taxon>Fungi</taxon>
        <taxon>Dikarya</taxon>
        <taxon>Basidiomycota</taxon>
        <taxon>Agaricomycotina</taxon>
        <taxon>Agaricomycetes</taxon>
        <taxon>Polyporales</taxon>
        <taxon>Polyporaceae</taxon>
        <taxon>Dichomitus</taxon>
    </lineage>
</organism>
<proteinExistence type="predicted"/>
<reference evidence="1" key="1">
    <citation type="submission" date="2019-01" db="EMBL/GenBank/DDBJ databases">
        <title>Draft genome sequences of three monokaryotic isolates of the white-rot basidiomycete fungus Dichomitus squalens.</title>
        <authorList>
            <consortium name="DOE Joint Genome Institute"/>
            <person name="Lopez S.C."/>
            <person name="Andreopoulos B."/>
            <person name="Pangilinan J."/>
            <person name="Lipzen A."/>
            <person name="Riley R."/>
            <person name="Ahrendt S."/>
            <person name="Ng V."/>
            <person name="Barry K."/>
            <person name="Daum C."/>
            <person name="Grigoriev I.V."/>
            <person name="Hilden K.S."/>
            <person name="Makela M.R."/>
            <person name="de Vries R.P."/>
        </authorList>
    </citation>
    <scope>NUCLEOTIDE SEQUENCE [LARGE SCALE GENOMIC DNA]</scope>
    <source>
        <strain evidence="1">OM18370.1</strain>
    </source>
</reference>
<dbReference type="EMBL" id="ML143565">
    <property type="protein sequence ID" value="TBU21966.1"/>
    <property type="molecule type" value="Genomic_DNA"/>
</dbReference>
<dbReference type="Proteomes" id="UP000292957">
    <property type="component" value="Unassembled WGS sequence"/>
</dbReference>
<name>A0A4Q9M8N3_9APHY</name>
<dbReference type="AlphaFoldDB" id="A0A4Q9M8N3"/>
<accession>A0A4Q9M8N3</accession>
<gene>
    <name evidence="1" type="ORF">BD311DRAFT_782623</name>
</gene>